<protein>
    <submittedName>
        <fullName evidence="2">Uncharacterized protein</fullName>
    </submittedName>
</protein>
<evidence type="ECO:0000313" key="2">
    <source>
        <dbReference type="EMBL" id="VVC02917.1"/>
    </source>
</evidence>
<evidence type="ECO:0000313" key="3">
    <source>
        <dbReference type="Proteomes" id="UP000789941"/>
    </source>
</evidence>
<dbReference type="EMBL" id="CABMJJ010000003">
    <property type="protein sequence ID" value="VVC02917.1"/>
    <property type="molecule type" value="Genomic_DNA"/>
</dbReference>
<proteinExistence type="predicted"/>
<gene>
    <name evidence="2" type="ORF">LFW2832_01309</name>
</gene>
<reference evidence="2 3" key="1">
    <citation type="submission" date="2019-08" db="EMBL/GenBank/DDBJ databases">
        <authorList>
            <person name="Vazquez-Campos X."/>
        </authorList>
    </citation>
    <scope>NUCLEOTIDE SEQUENCE [LARGE SCALE GENOMIC DNA]</scope>
    <source>
        <strain evidence="2">LFW-283_2</strain>
    </source>
</reference>
<organism evidence="2 3">
    <name type="scientific">Candidatus Bilamarchaeum dharawalense</name>
    <dbReference type="NCBI Taxonomy" id="2885759"/>
    <lineage>
        <taxon>Archaea</taxon>
        <taxon>Candidatus Micrarchaeota</taxon>
        <taxon>Candidatus Micrarchaeia</taxon>
        <taxon>Candidatus Anstonellales</taxon>
        <taxon>Candidatus Bilamarchaeaceae</taxon>
        <taxon>Candidatus Bilamarchaeum</taxon>
    </lineage>
</organism>
<feature type="compositionally biased region" description="Acidic residues" evidence="1">
    <location>
        <begin position="12"/>
        <end position="33"/>
    </location>
</feature>
<comment type="caution">
    <text evidence="2">The sequence shown here is derived from an EMBL/GenBank/DDBJ whole genome shotgun (WGS) entry which is preliminary data.</text>
</comment>
<feature type="region of interest" description="Disordered" evidence="1">
    <location>
        <begin position="1"/>
        <end position="33"/>
    </location>
</feature>
<dbReference type="AlphaFoldDB" id="A0A5E4LPV1"/>
<accession>A0A5E4LPV1</accession>
<dbReference type="Proteomes" id="UP000789941">
    <property type="component" value="Unassembled WGS sequence"/>
</dbReference>
<evidence type="ECO:0000256" key="1">
    <source>
        <dbReference type="SAM" id="MobiDB-lite"/>
    </source>
</evidence>
<sequence length="33" mass="4057">MKETSNMILRVDEEEDFDEDEDFEDEDWGEDDE</sequence>
<name>A0A5E4LPV1_9ARCH</name>